<protein>
    <submittedName>
        <fullName evidence="1">Uncharacterized protein</fullName>
    </submittedName>
</protein>
<gene>
    <name evidence="1" type="ORF">J4E00_21305</name>
</gene>
<dbReference type="Proteomes" id="UP000664369">
    <property type="component" value="Unassembled WGS sequence"/>
</dbReference>
<dbReference type="RefSeq" id="WP_208177312.1">
    <property type="nucleotide sequence ID" value="NZ_JAGETZ010000012.1"/>
</dbReference>
<reference evidence="1 2" key="1">
    <citation type="submission" date="2021-03" db="EMBL/GenBank/DDBJ databases">
        <authorList>
            <person name="Kim M.K."/>
        </authorList>
    </citation>
    <scope>NUCLEOTIDE SEQUENCE [LARGE SCALE GENOMIC DNA]</scope>
    <source>
        <strain evidence="1 2">BT442</strain>
    </source>
</reference>
<comment type="caution">
    <text evidence="1">The sequence shown here is derived from an EMBL/GenBank/DDBJ whole genome shotgun (WGS) entry which is preliminary data.</text>
</comment>
<keyword evidence="2" id="KW-1185">Reference proteome</keyword>
<evidence type="ECO:0000313" key="2">
    <source>
        <dbReference type="Proteomes" id="UP000664369"/>
    </source>
</evidence>
<proteinExistence type="predicted"/>
<name>A0ABS3QKW4_9BACT</name>
<sequence>MTKSTRYIVYRAPSQGHTCVELNPLNTQTDKVMANQDFTATLVVS</sequence>
<accession>A0ABS3QKW4</accession>
<dbReference type="EMBL" id="JAGETZ010000012">
    <property type="protein sequence ID" value="MBO2011618.1"/>
    <property type="molecule type" value="Genomic_DNA"/>
</dbReference>
<organism evidence="1 2">
    <name type="scientific">Hymenobacter negativus</name>
    <dbReference type="NCBI Taxonomy" id="2795026"/>
    <lineage>
        <taxon>Bacteria</taxon>
        <taxon>Pseudomonadati</taxon>
        <taxon>Bacteroidota</taxon>
        <taxon>Cytophagia</taxon>
        <taxon>Cytophagales</taxon>
        <taxon>Hymenobacteraceae</taxon>
        <taxon>Hymenobacter</taxon>
    </lineage>
</organism>
<evidence type="ECO:0000313" key="1">
    <source>
        <dbReference type="EMBL" id="MBO2011618.1"/>
    </source>
</evidence>